<evidence type="ECO:0000256" key="11">
    <source>
        <dbReference type="ARBA" id="ARBA00036890"/>
    </source>
</evidence>
<evidence type="ECO:0000256" key="12">
    <source>
        <dbReference type="ARBA" id="ARBA00037890"/>
    </source>
</evidence>
<evidence type="ECO:0000256" key="7">
    <source>
        <dbReference type="ARBA" id="ARBA00023209"/>
    </source>
</evidence>
<organism evidence="17 18">
    <name type="scientific">Daphnia sinensis</name>
    <dbReference type="NCBI Taxonomy" id="1820382"/>
    <lineage>
        <taxon>Eukaryota</taxon>
        <taxon>Metazoa</taxon>
        <taxon>Ecdysozoa</taxon>
        <taxon>Arthropoda</taxon>
        <taxon>Crustacea</taxon>
        <taxon>Branchiopoda</taxon>
        <taxon>Diplostraca</taxon>
        <taxon>Cladocera</taxon>
        <taxon>Anomopoda</taxon>
        <taxon>Daphniidae</taxon>
        <taxon>Daphnia</taxon>
        <taxon>Daphnia similis group</taxon>
    </lineage>
</organism>
<feature type="transmembrane region" description="Helical" evidence="16">
    <location>
        <begin position="325"/>
        <end position="343"/>
    </location>
</feature>
<dbReference type="PANTHER" id="PTHR10414:SF37">
    <property type="entry name" value="BB IN A BOXCAR, ISOFORM C"/>
    <property type="match status" value="1"/>
</dbReference>
<dbReference type="GO" id="GO:0006646">
    <property type="term" value="P:phosphatidylethanolamine biosynthetic process"/>
    <property type="evidence" value="ECO:0007669"/>
    <property type="project" value="TreeGrafter"/>
</dbReference>
<name>A0AAD5LI94_9CRUS</name>
<comment type="subcellular location">
    <subcellularLocation>
        <location evidence="1">Membrane</location>
        <topology evidence="1">Multi-pass membrane protein</topology>
    </subcellularLocation>
</comment>
<protein>
    <recommendedName>
        <fullName evidence="13">diacylglycerol cholinephosphotransferase</fullName>
        <ecNumber evidence="13">2.7.8.2</ecNumber>
    </recommendedName>
</protein>
<keyword evidence="7" id="KW-0443">Lipid metabolism</keyword>
<dbReference type="GO" id="GO:0005794">
    <property type="term" value="C:Golgi apparatus"/>
    <property type="evidence" value="ECO:0007669"/>
    <property type="project" value="TreeGrafter"/>
</dbReference>
<keyword evidence="3 15" id="KW-0808">Transferase</keyword>
<evidence type="ECO:0000256" key="15">
    <source>
        <dbReference type="RuleBase" id="RU003750"/>
    </source>
</evidence>
<proteinExistence type="inferred from homology"/>
<keyword evidence="8" id="KW-1208">Phospholipid metabolism</keyword>
<keyword evidence="6 16" id="KW-0472">Membrane</keyword>
<keyword evidence="4 16" id="KW-0812">Transmembrane</keyword>
<gene>
    <name evidence="17" type="ORF">GHT06_014966</name>
</gene>
<dbReference type="FunFam" id="1.20.120.1760:FF:000002">
    <property type="entry name" value="Choline/ethanolamine phosphotransferase 1"/>
    <property type="match status" value="1"/>
</dbReference>
<feature type="transmembrane region" description="Helical" evidence="16">
    <location>
        <begin position="45"/>
        <end position="69"/>
    </location>
</feature>
<dbReference type="Proteomes" id="UP000820818">
    <property type="component" value="Linkage Group LG5"/>
</dbReference>
<comment type="caution">
    <text evidence="17">The sequence shown here is derived from an EMBL/GenBank/DDBJ whole genome shotgun (WGS) entry which is preliminary data.</text>
</comment>
<feature type="transmembrane region" description="Helical" evidence="16">
    <location>
        <begin position="290"/>
        <end position="313"/>
    </location>
</feature>
<dbReference type="GO" id="GO:0005789">
    <property type="term" value="C:endoplasmic reticulum membrane"/>
    <property type="evidence" value="ECO:0007669"/>
    <property type="project" value="TreeGrafter"/>
</dbReference>
<dbReference type="InterPro" id="IPR048254">
    <property type="entry name" value="CDP_ALCOHOL_P_TRANSF_CS"/>
</dbReference>
<evidence type="ECO:0000256" key="1">
    <source>
        <dbReference type="ARBA" id="ARBA00004141"/>
    </source>
</evidence>
<dbReference type="GO" id="GO:0004142">
    <property type="term" value="F:diacylglycerol cholinephosphotransferase activity"/>
    <property type="evidence" value="ECO:0007669"/>
    <property type="project" value="UniProtKB-EC"/>
</dbReference>
<feature type="transmembrane region" description="Helical" evidence="16">
    <location>
        <begin position="116"/>
        <end position="137"/>
    </location>
</feature>
<comment type="catalytic activity">
    <reaction evidence="11">
        <text>1-hexadecanoyl-2-(9Z-octadecenoyl)-sn-glycerol + CDP-choline = 1-hexadecanoyl-2-(9Z-octadecenoyl)-sn-glycero-3-phosphocholine + CMP + H(+)</text>
        <dbReference type="Rhea" id="RHEA:54244"/>
        <dbReference type="ChEBI" id="CHEBI:15378"/>
        <dbReference type="ChEBI" id="CHEBI:58779"/>
        <dbReference type="ChEBI" id="CHEBI:60377"/>
        <dbReference type="ChEBI" id="CHEBI:73001"/>
        <dbReference type="ChEBI" id="CHEBI:75466"/>
    </reaction>
    <physiologicalReaction direction="left-to-right" evidence="11">
        <dbReference type="Rhea" id="RHEA:54245"/>
    </physiologicalReaction>
</comment>
<evidence type="ECO:0000256" key="14">
    <source>
        <dbReference type="ARBA" id="ARBA00048570"/>
    </source>
</evidence>
<dbReference type="Pfam" id="PF01066">
    <property type="entry name" value="CDP-OH_P_transf"/>
    <property type="match status" value="1"/>
</dbReference>
<dbReference type="AlphaFoldDB" id="A0AAD5LI94"/>
<dbReference type="EC" id="2.7.8.2" evidence="13"/>
<evidence type="ECO:0000256" key="5">
    <source>
        <dbReference type="ARBA" id="ARBA00022989"/>
    </source>
</evidence>
<dbReference type="InterPro" id="IPR000462">
    <property type="entry name" value="CDP-OH_P_trans"/>
</dbReference>
<evidence type="ECO:0000256" key="4">
    <source>
        <dbReference type="ARBA" id="ARBA00022692"/>
    </source>
</evidence>
<dbReference type="InterPro" id="IPR043130">
    <property type="entry name" value="CDP-OH_PTrfase_TM_dom"/>
</dbReference>
<keyword evidence="5 16" id="KW-1133">Transmembrane helix</keyword>
<reference evidence="17 18" key="1">
    <citation type="submission" date="2022-05" db="EMBL/GenBank/DDBJ databases">
        <title>A multi-omics perspective on studying reproductive biology in Daphnia sinensis.</title>
        <authorList>
            <person name="Jia J."/>
        </authorList>
    </citation>
    <scope>NUCLEOTIDE SEQUENCE [LARGE SCALE GENOMIC DNA]</scope>
    <source>
        <strain evidence="17 18">WSL</strain>
    </source>
</reference>
<feature type="transmembrane region" description="Helical" evidence="16">
    <location>
        <begin position="206"/>
        <end position="227"/>
    </location>
</feature>
<dbReference type="EMBL" id="WJBH02000005">
    <property type="protein sequence ID" value="KAI9558213.1"/>
    <property type="molecule type" value="Genomic_DNA"/>
</dbReference>
<evidence type="ECO:0000313" key="18">
    <source>
        <dbReference type="Proteomes" id="UP000820818"/>
    </source>
</evidence>
<evidence type="ECO:0000256" key="6">
    <source>
        <dbReference type="ARBA" id="ARBA00023136"/>
    </source>
</evidence>
<comment type="catalytic activity">
    <reaction evidence="10">
        <text>1,2-dioctanoyl-sn-glycerol + CDP-choline = 1,2-dioctanoyl-sn-glycero-3-phosphocholine + CMP + H(+)</text>
        <dbReference type="Rhea" id="RHEA:54232"/>
        <dbReference type="ChEBI" id="CHEBI:15378"/>
        <dbReference type="ChEBI" id="CHEBI:58779"/>
        <dbReference type="ChEBI" id="CHEBI:60377"/>
        <dbReference type="ChEBI" id="CHEBI:76979"/>
        <dbReference type="ChEBI" id="CHEBI:78228"/>
    </reaction>
    <physiologicalReaction direction="left-to-right" evidence="10">
        <dbReference type="Rhea" id="RHEA:54233"/>
    </physiologicalReaction>
</comment>
<keyword evidence="7" id="KW-0444">Lipid biosynthesis</keyword>
<comment type="similarity">
    <text evidence="2 15">Belongs to the CDP-alcohol phosphatidyltransferase class-I family.</text>
</comment>
<sequence>MKFGPVLDTTQLKRLKEHKYSCTSSSVLEPLLQPWWNWVVQCLPLWLAPNLITITGLILNIMTSLVLVYYNPDGKEESPRWAALMCAAGIFIYQTLDAIDGKQARRTNSSSPLGELFDHGCDSLSTVFVALAACVTVGLGTHPWWMFFQCFTGFALFYCAHWQTYVSGTLRFGKIDVTEAQYGIIGLHLLTFIFGSNMWQQNLPLVGFGWNIVVVLSVFLAQSYTFFTEYLGCILSGGSGKNGSTIALSWLNCSCVLLPGTLTLTIYAIIGISSMRIILRGGAGKNGSTVAGTSVLSPAIPLGLVIVPAYIIACKSEEHIFEEHPSLYIIAFGLVIAKVTNRLVVAHMTRSEMDYLDSVLIGPALLFLNQYFNNFIQEYYVLWLCLIWAAIDLYHYCHRVCLEICKELNIELFRISAREAVPAGAVSAALDFAASTNGRNGRHRRT</sequence>
<dbReference type="Gene3D" id="1.20.120.1760">
    <property type="match status" value="1"/>
</dbReference>
<keyword evidence="18" id="KW-1185">Reference proteome</keyword>
<comment type="catalytic activity">
    <reaction evidence="14">
        <text>CDP-choline + a 1,2-diacyl-sn-glycerol = a 1,2-diacyl-sn-glycero-3-phosphocholine + CMP + H(+)</text>
        <dbReference type="Rhea" id="RHEA:32939"/>
        <dbReference type="ChEBI" id="CHEBI:15378"/>
        <dbReference type="ChEBI" id="CHEBI:17815"/>
        <dbReference type="ChEBI" id="CHEBI:57643"/>
        <dbReference type="ChEBI" id="CHEBI:58779"/>
        <dbReference type="ChEBI" id="CHEBI:60377"/>
        <dbReference type="EC" id="2.7.8.2"/>
    </reaction>
    <physiologicalReaction direction="left-to-right" evidence="14">
        <dbReference type="Rhea" id="RHEA:32940"/>
    </physiologicalReaction>
</comment>
<comment type="catalytic activity">
    <reaction evidence="9">
        <text>1-hexadecanoyl-2-(4Z,7Z,10Z,13Z,16Z,19Z-docosahexaenoyl)-sn-glycerol + CDP-choline = 1-hexadecanoyl-2-(4Z,7Z,10Z,13Z,16Z,19Z-docosahexaenoyl)-sn-glycero-3-phosphocholine + CMP + H(+)</text>
        <dbReference type="Rhea" id="RHEA:54332"/>
        <dbReference type="ChEBI" id="CHEBI:15378"/>
        <dbReference type="ChEBI" id="CHEBI:58779"/>
        <dbReference type="ChEBI" id="CHEBI:60377"/>
        <dbReference type="ChEBI" id="CHEBI:74963"/>
        <dbReference type="ChEBI" id="CHEBI:82949"/>
    </reaction>
    <physiologicalReaction direction="left-to-right" evidence="9">
        <dbReference type="Rhea" id="RHEA:54333"/>
    </physiologicalReaction>
</comment>
<dbReference type="GO" id="GO:0004307">
    <property type="term" value="F:ethanolaminephosphotransferase activity"/>
    <property type="evidence" value="ECO:0007669"/>
    <property type="project" value="TreeGrafter"/>
</dbReference>
<dbReference type="PROSITE" id="PS00379">
    <property type="entry name" value="CDP_ALCOHOL_P_TRANSF"/>
    <property type="match status" value="1"/>
</dbReference>
<dbReference type="PANTHER" id="PTHR10414">
    <property type="entry name" value="ETHANOLAMINEPHOSPHOTRANSFERASE"/>
    <property type="match status" value="1"/>
</dbReference>
<keyword evidence="7" id="KW-0594">Phospholipid biosynthesis</keyword>
<comment type="pathway">
    <text evidence="12">Phospholipid metabolism; phosphatidylcholine biosynthesis; phosphatidylcholine from phosphocholine: step 2/2.</text>
</comment>
<evidence type="ECO:0000256" key="13">
    <source>
        <dbReference type="ARBA" id="ARBA00038987"/>
    </source>
</evidence>
<feature type="transmembrane region" description="Helical" evidence="16">
    <location>
        <begin position="247"/>
        <end position="270"/>
    </location>
</feature>
<evidence type="ECO:0000256" key="16">
    <source>
        <dbReference type="SAM" id="Phobius"/>
    </source>
</evidence>
<dbReference type="PIRSF" id="PIRSF015665">
    <property type="entry name" value="CHOPT"/>
    <property type="match status" value="1"/>
</dbReference>
<evidence type="ECO:0000313" key="17">
    <source>
        <dbReference type="EMBL" id="KAI9558213.1"/>
    </source>
</evidence>
<dbReference type="InterPro" id="IPR014472">
    <property type="entry name" value="CHOPT"/>
</dbReference>
<evidence type="ECO:0000256" key="8">
    <source>
        <dbReference type="ARBA" id="ARBA00023264"/>
    </source>
</evidence>
<evidence type="ECO:0000256" key="10">
    <source>
        <dbReference type="ARBA" id="ARBA00036651"/>
    </source>
</evidence>
<feature type="transmembrane region" description="Helical" evidence="16">
    <location>
        <begin position="180"/>
        <end position="199"/>
    </location>
</feature>
<evidence type="ECO:0000256" key="3">
    <source>
        <dbReference type="ARBA" id="ARBA00022679"/>
    </source>
</evidence>
<accession>A0AAD5LI94</accession>
<evidence type="ECO:0000256" key="2">
    <source>
        <dbReference type="ARBA" id="ARBA00010441"/>
    </source>
</evidence>
<evidence type="ECO:0000256" key="9">
    <source>
        <dbReference type="ARBA" id="ARBA00036100"/>
    </source>
</evidence>